<evidence type="ECO:0000313" key="1">
    <source>
        <dbReference type="EMBL" id="URQ63012.1"/>
    </source>
</evidence>
<reference evidence="1" key="1">
    <citation type="submission" date="2022-05" db="EMBL/GenBank/DDBJ databases">
        <title>Single-amplified genomics reveal most streamlined microbe among free-living bacteria.</title>
        <authorList>
            <person name="Roda-Garcia J."/>
            <person name="Haro-Moreno J.M."/>
            <person name="Rodriguez-Valera F."/>
            <person name="Almagro-Moreno S."/>
            <person name="Lopez-Perez M."/>
        </authorList>
    </citation>
    <scope>NUCLEOTIDE SEQUENCE</scope>
    <source>
        <strain evidence="1">TMED112-D2-2</strain>
    </source>
</reference>
<dbReference type="Gene3D" id="1.50.10.10">
    <property type="match status" value="1"/>
</dbReference>
<evidence type="ECO:0008006" key="3">
    <source>
        <dbReference type="Google" id="ProtNLM"/>
    </source>
</evidence>
<dbReference type="GO" id="GO:0005975">
    <property type="term" value="P:carbohydrate metabolic process"/>
    <property type="evidence" value="ECO:0007669"/>
    <property type="project" value="InterPro"/>
</dbReference>
<proteinExistence type="predicted"/>
<gene>
    <name evidence="1" type="ORF">M9B40_04635</name>
</gene>
<name>A0A9Q8TZA0_9GAMM</name>
<dbReference type="EMBL" id="CP097966">
    <property type="protein sequence ID" value="URQ63012.1"/>
    <property type="molecule type" value="Genomic_DNA"/>
</dbReference>
<organism evidence="1 2">
    <name type="scientific">SAR86 cluster bacterium</name>
    <dbReference type="NCBI Taxonomy" id="2030880"/>
    <lineage>
        <taxon>Bacteria</taxon>
        <taxon>Pseudomonadati</taxon>
        <taxon>Pseudomonadota</taxon>
        <taxon>Gammaproteobacteria</taxon>
        <taxon>SAR86 cluster</taxon>
    </lineage>
</organism>
<dbReference type="AlphaFoldDB" id="A0A9Q8TZA0"/>
<accession>A0A9Q8TZA0</accession>
<protein>
    <recommendedName>
        <fullName evidence="3">Prenyltransferase</fullName>
    </recommendedName>
</protein>
<evidence type="ECO:0000313" key="2">
    <source>
        <dbReference type="Proteomes" id="UP001056381"/>
    </source>
</evidence>
<dbReference type="InterPro" id="IPR012341">
    <property type="entry name" value="6hp_glycosidase-like_sf"/>
</dbReference>
<sequence length="317" mass="37035">MIDWIESNQSSGGMIFWDDKKKFDAWDHFECLTALAIMGRKKSFLKGLDWFVDNLSKDSQIFSLYKGEKITQKYYEIHHAIYFSVPLLQGFYIFEEIDLLKKNFETLKKIVEKTINSRDDYGFFYWAEKNGEFQDNSLISATSSIYLSLKAAIEIYKFLNEDTKNLEDITKSIEQQFIGDMSRFNRDGIERSRFSMDAYYPYLAGINLDSSKLLDLLSDFYVPGMGIKCVKEEPWVTFAESSEAIISLIRVGEIKFARKIMSEIENFKNEDGIFPTGYQYSEKIFWPDERSTWTNAAYIIAKDCLYDVTKKKKALLV</sequence>
<dbReference type="InterPro" id="IPR008928">
    <property type="entry name" value="6-hairpin_glycosidase_sf"/>
</dbReference>
<dbReference type="Proteomes" id="UP001056381">
    <property type="component" value="Chromosome"/>
</dbReference>
<keyword evidence="2" id="KW-1185">Reference proteome</keyword>
<dbReference type="SUPFAM" id="SSF48208">
    <property type="entry name" value="Six-hairpin glycosidases"/>
    <property type="match status" value="1"/>
</dbReference>